<organism evidence="1 2">
    <name type="scientific">Chlorogloeopsis fritschii PCC 6912</name>
    <dbReference type="NCBI Taxonomy" id="211165"/>
    <lineage>
        <taxon>Bacteria</taxon>
        <taxon>Bacillati</taxon>
        <taxon>Cyanobacteriota</taxon>
        <taxon>Cyanophyceae</taxon>
        <taxon>Nostocales</taxon>
        <taxon>Chlorogloeopsidaceae</taxon>
        <taxon>Chlorogloeopsis</taxon>
    </lineage>
</organism>
<dbReference type="OrthoDB" id="8478474at2"/>
<dbReference type="EMBL" id="RSCJ01000001">
    <property type="protein sequence ID" value="RUR86795.1"/>
    <property type="molecule type" value="Genomic_DNA"/>
</dbReference>
<dbReference type="RefSeq" id="WP_016874289.1">
    <property type="nucleotide sequence ID" value="NZ_AJLN01000116.1"/>
</dbReference>
<name>A0A3S1A3E8_CHLFR</name>
<dbReference type="AlphaFoldDB" id="A0A3S1A3E8"/>
<reference evidence="1 2" key="1">
    <citation type="journal article" date="2019" name="Genome Biol. Evol.">
        <title>Day and night: Metabolic profiles and evolutionary relationships of six axenic non-marine cyanobacteria.</title>
        <authorList>
            <person name="Will S.E."/>
            <person name="Henke P."/>
            <person name="Boedeker C."/>
            <person name="Huang S."/>
            <person name="Brinkmann H."/>
            <person name="Rohde M."/>
            <person name="Jarek M."/>
            <person name="Friedl T."/>
            <person name="Seufert S."/>
            <person name="Schumacher M."/>
            <person name="Overmann J."/>
            <person name="Neumann-Schaal M."/>
            <person name="Petersen J."/>
        </authorList>
    </citation>
    <scope>NUCLEOTIDE SEQUENCE [LARGE SCALE GENOMIC DNA]</scope>
    <source>
        <strain evidence="1 2">PCC 6912</strain>
    </source>
</reference>
<dbReference type="Proteomes" id="UP000268857">
    <property type="component" value="Unassembled WGS sequence"/>
</dbReference>
<evidence type="ECO:0000313" key="2">
    <source>
        <dbReference type="Proteomes" id="UP000268857"/>
    </source>
</evidence>
<gene>
    <name evidence="1" type="ORF">PCC6912_02380</name>
</gene>
<evidence type="ECO:0000313" key="1">
    <source>
        <dbReference type="EMBL" id="RUR86795.1"/>
    </source>
</evidence>
<protein>
    <recommendedName>
        <fullName evidence="3">Glycosyl transferase</fullName>
    </recommendedName>
</protein>
<dbReference type="SUPFAM" id="SSF53756">
    <property type="entry name" value="UDP-Glycosyltransferase/glycogen phosphorylase"/>
    <property type="match status" value="1"/>
</dbReference>
<accession>A0A3S1A3E8</accession>
<sequence length="369" mass="41655">MIVQIVPRLPPFTTGVGDYALALARQLRQDFGIATYFVVGDPNWNGATEVEDFPIKRVNERSAKALTSVLAEFSSSTKILLHYVGYGYAPRGCPFWLVDGLRQWQIKESKGTLVTMFHELYAAGYPIWSSGFWTEPVQKYLVARLVSISDRVITNKPEYAKVLHKLCPGKNQQIPILPVFSNVGEPEKILPLADRKQQLVVFGGAGNRLKVYEQSVSALKRVCRELNIQEIIDIGPPLNLLIPEINNIPVVTLGQQSAEKVSAILQNSWVGFFNYPLDFLTRSTIFAAYCAHCVIPVGTSYYAWGKEQDGLEENKHYWLVDRQTEELNLFLGDAIAKNAYKWYQDHNLTTQAKCFANLLEKSLVDVQHK</sequence>
<dbReference type="STRING" id="211165.GCA_000317285_05147"/>
<evidence type="ECO:0008006" key="3">
    <source>
        <dbReference type="Google" id="ProtNLM"/>
    </source>
</evidence>
<keyword evidence="2" id="KW-1185">Reference proteome</keyword>
<proteinExistence type="predicted"/>
<comment type="caution">
    <text evidence="1">The sequence shown here is derived from an EMBL/GenBank/DDBJ whole genome shotgun (WGS) entry which is preliminary data.</text>
</comment>